<feature type="compositionally biased region" description="Polar residues" evidence="5">
    <location>
        <begin position="296"/>
        <end position="314"/>
    </location>
</feature>
<dbReference type="PANTHER" id="PTHR10159:SF519">
    <property type="entry name" value="DUAL SPECIFICITY PROTEIN PHOSPHATASE MPK3"/>
    <property type="match status" value="1"/>
</dbReference>
<dbReference type="PROSITE" id="PS50056">
    <property type="entry name" value="TYR_PHOSPHATASE_2"/>
    <property type="match status" value="1"/>
</dbReference>
<feature type="domain" description="Tyrosine specific protein phosphatases" evidence="7">
    <location>
        <begin position="547"/>
        <end position="608"/>
    </location>
</feature>
<dbReference type="Proteomes" id="UP001283361">
    <property type="component" value="Unassembled WGS sequence"/>
</dbReference>
<feature type="region of interest" description="Disordered" evidence="5">
    <location>
        <begin position="59"/>
        <end position="102"/>
    </location>
</feature>
<dbReference type="EC" id="3.1.3.48" evidence="2"/>
<dbReference type="InterPro" id="IPR000387">
    <property type="entry name" value="Tyr_Pase_dom"/>
</dbReference>
<dbReference type="Gene3D" id="3.90.190.10">
    <property type="entry name" value="Protein tyrosine phosphatase superfamily"/>
    <property type="match status" value="1"/>
</dbReference>
<feature type="domain" description="Tyrosine-protein phosphatase" evidence="6">
    <location>
        <begin position="469"/>
        <end position="627"/>
    </location>
</feature>
<evidence type="ECO:0000256" key="5">
    <source>
        <dbReference type="SAM" id="MobiDB-lite"/>
    </source>
</evidence>
<keyword evidence="9" id="KW-1185">Reference proteome</keyword>
<evidence type="ECO:0000313" key="9">
    <source>
        <dbReference type="Proteomes" id="UP001283361"/>
    </source>
</evidence>
<dbReference type="GO" id="GO:0017017">
    <property type="term" value="F:MAP kinase tyrosine/serine/threonine phosphatase activity"/>
    <property type="evidence" value="ECO:0007669"/>
    <property type="project" value="TreeGrafter"/>
</dbReference>
<dbReference type="InterPro" id="IPR029021">
    <property type="entry name" value="Prot-tyrosine_phosphatase-like"/>
</dbReference>
<dbReference type="GO" id="GO:0043409">
    <property type="term" value="P:negative regulation of MAPK cascade"/>
    <property type="evidence" value="ECO:0007669"/>
    <property type="project" value="TreeGrafter"/>
</dbReference>
<evidence type="ECO:0000259" key="6">
    <source>
        <dbReference type="PROSITE" id="PS50054"/>
    </source>
</evidence>
<dbReference type="CDD" id="cd14498">
    <property type="entry name" value="DSP"/>
    <property type="match status" value="1"/>
</dbReference>
<dbReference type="EMBL" id="JAWDGP010001628">
    <property type="protein sequence ID" value="KAK3789726.1"/>
    <property type="molecule type" value="Genomic_DNA"/>
</dbReference>
<dbReference type="GO" id="GO:0008330">
    <property type="term" value="F:protein tyrosine/threonine phosphatase activity"/>
    <property type="evidence" value="ECO:0007669"/>
    <property type="project" value="TreeGrafter"/>
</dbReference>
<gene>
    <name evidence="8" type="ORF">RRG08_036019</name>
</gene>
<name>A0AAE1AM79_9GAST</name>
<dbReference type="Pfam" id="PF00782">
    <property type="entry name" value="DSPc"/>
    <property type="match status" value="1"/>
</dbReference>
<organism evidence="8 9">
    <name type="scientific">Elysia crispata</name>
    <name type="common">lettuce slug</name>
    <dbReference type="NCBI Taxonomy" id="231223"/>
    <lineage>
        <taxon>Eukaryota</taxon>
        <taxon>Metazoa</taxon>
        <taxon>Spiralia</taxon>
        <taxon>Lophotrochozoa</taxon>
        <taxon>Mollusca</taxon>
        <taxon>Gastropoda</taxon>
        <taxon>Heterobranchia</taxon>
        <taxon>Euthyneura</taxon>
        <taxon>Panpulmonata</taxon>
        <taxon>Sacoglossa</taxon>
        <taxon>Placobranchoidea</taxon>
        <taxon>Plakobranchidae</taxon>
        <taxon>Elysia</taxon>
    </lineage>
</organism>
<evidence type="ECO:0000313" key="8">
    <source>
        <dbReference type="EMBL" id="KAK3789726.1"/>
    </source>
</evidence>
<dbReference type="GO" id="GO:0005829">
    <property type="term" value="C:cytosol"/>
    <property type="evidence" value="ECO:0007669"/>
    <property type="project" value="TreeGrafter"/>
</dbReference>
<dbReference type="GO" id="GO:0033550">
    <property type="term" value="F:MAP kinase tyrosine phosphatase activity"/>
    <property type="evidence" value="ECO:0007669"/>
    <property type="project" value="TreeGrafter"/>
</dbReference>
<dbReference type="PROSITE" id="PS50054">
    <property type="entry name" value="TYR_PHOSPHATASE_DUAL"/>
    <property type="match status" value="1"/>
</dbReference>
<evidence type="ECO:0000256" key="3">
    <source>
        <dbReference type="ARBA" id="ARBA00022801"/>
    </source>
</evidence>
<evidence type="ECO:0000256" key="2">
    <source>
        <dbReference type="ARBA" id="ARBA00013064"/>
    </source>
</evidence>
<feature type="region of interest" description="Disordered" evidence="5">
    <location>
        <begin position="149"/>
        <end position="214"/>
    </location>
</feature>
<evidence type="ECO:0000256" key="4">
    <source>
        <dbReference type="ARBA" id="ARBA00022912"/>
    </source>
</evidence>
<dbReference type="SUPFAM" id="SSF52799">
    <property type="entry name" value="(Phosphotyrosine protein) phosphatases II"/>
    <property type="match status" value="1"/>
</dbReference>
<evidence type="ECO:0000259" key="7">
    <source>
        <dbReference type="PROSITE" id="PS50056"/>
    </source>
</evidence>
<evidence type="ECO:0000256" key="1">
    <source>
        <dbReference type="ARBA" id="ARBA00008601"/>
    </source>
</evidence>
<sequence>MVVICLPEEYKNRPTHPSSFFQRSFSRTGANLLAPSQKNLSSGQHKEAHPPAIMAEFGARENRDPSPNRGVYRVSDDGQGSAYPPQSAARARRKLGRGDSKNWFNKSFDQAVLASKPKPQKVMRRQNSVTDFFHSMLTKSKSHLQDIFASKKEKTNRRSEGSKESSPFRLPRDDPSLNRVPAGAEADIRGSSSNERLNESMKGASPYNSGSLFRSDTHVSPIRVLHPPPEDHHVNLTTDVGVRSAKNLRRSSNDREQLSHPLLTSSEAEIFLMSKSRHHNRSLSYNSPGKLLTSPVRGQQSTIVKRSSLSSSAERPNALRDLDTSTSNSPVPAAARRKQMAQSASLSPSKGHGPKTVVTLSSYDSIDSTEEEGERGEREGPRRSISSAPPGRLSTCWDSPTSPSLLQASKRTLVKSNSDTLARLENSSMAFLSSSSPQLMYKASSDRSGLGNKSLTQFLESGTKNIGTVMIRVTDYLFLGSVEAAYNEPILCKYDISSLIDMTNVNPALVPAHKKSDCPCACVANKTPHFRSKLNIGVDDIEWENLEQYFDEINSFINAARRKGRRVLVFSYMGQSRAAAAVVQHLMTHFKMPYQDAMKVVRSKRPQIKLNSGFVKAMRRLEKRLGLTPEGDNFLKEKKGFGDKLEIKEGSPVVSRGSLEALEKQSPPHVVRGAWLEC</sequence>
<accession>A0AAE1AM79</accession>
<feature type="compositionally biased region" description="Polar residues" evidence="5">
    <location>
        <begin position="396"/>
        <end position="411"/>
    </location>
</feature>
<dbReference type="SMART" id="SM00195">
    <property type="entry name" value="DSPc"/>
    <property type="match status" value="1"/>
</dbReference>
<dbReference type="PANTHER" id="PTHR10159">
    <property type="entry name" value="DUAL SPECIFICITY PROTEIN PHOSPHATASE"/>
    <property type="match status" value="1"/>
</dbReference>
<dbReference type="InterPro" id="IPR000340">
    <property type="entry name" value="Dual-sp_phosphatase_cat-dom"/>
</dbReference>
<dbReference type="AlphaFoldDB" id="A0AAE1AM79"/>
<comment type="similarity">
    <text evidence="1">Belongs to the protein-tyrosine phosphatase family. Non-receptor class dual specificity subfamily.</text>
</comment>
<keyword evidence="4" id="KW-0904">Protein phosphatase</keyword>
<comment type="caution">
    <text evidence="8">The sequence shown here is derived from an EMBL/GenBank/DDBJ whole genome shotgun (WGS) entry which is preliminary data.</text>
</comment>
<dbReference type="InterPro" id="IPR020422">
    <property type="entry name" value="TYR_PHOSPHATASE_DUAL_dom"/>
</dbReference>
<proteinExistence type="inferred from homology"/>
<feature type="compositionally biased region" description="Basic and acidic residues" evidence="5">
    <location>
        <begin position="149"/>
        <end position="163"/>
    </location>
</feature>
<reference evidence="8" key="1">
    <citation type="journal article" date="2023" name="G3 (Bethesda)">
        <title>A reference genome for the long-term kleptoplast-retaining sea slug Elysia crispata morphotype clarki.</title>
        <authorList>
            <person name="Eastman K.E."/>
            <person name="Pendleton A.L."/>
            <person name="Shaikh M.A."/>
            <person name="Suttiyut T."/>
            <person name="Ogas R."/>
            <person name="Tomko P."/>
            <person name="Gavelis G."/>
            <person name="Widhalm J.R."/>
            <person name="Wisecaver J.H."/>
        </authorList>
    </citation>
    <scope>NUCLEOTIDE SEQUENCE</scope>
    <source>
        <strain evidence="8">ECLA1</strain>
    </source>
</reference>
<protein>
    <recommendedName>
        <fullName evidence="2">protein-tyrosine-phosphatase</fullName>
        <ecNumber evidence="2">3.1.3.48</ecNumber>
    </recommendedName>
</protein>
<keyword evidence="3" id="KW-0378">Hydrolase</keyword>
<feature type="region of interest" description="Disordered" evidence="5">
    <location>
        <begin position="280"/>
        <end position="411"/>
    </location>
</feature>